<evidence type="ECO:0000313" key="5">
    <source>
        <dbReference type="Ensembl" id="ENSSSCP00070039992.1"/>
    </source>
</evidence>
<evidence type="ECO:0000259" key="4">
    <source>
        <dbReference type="Pfam" id="PF12090"/>
    </source>
</evidence>
<proteinExistence type="inferred from homology"/>
<dbReference type="PANTHER" id="PTHR13526:SF25">
    <property type="entry name" value="SPT20-LIKE SEP DOMAIN-CONTAINING PROTEIN"/>
    <property type="match status" value="1"/>
</dbReference>
<dbReference type="PANTHER" id="PTHR13526">
    <property type="entry name" value="TRANSCRIPTION FACTOR SPT20 HOMOLOG"/>
    <property type="match status" value="1"/>
</dbReference>
<reference evidence="5" key="2">
    <citation type="submission" date="2025-08" db="UniProtKB">
        <authorList>
            <consortium name="Ensembl"/>
        </authorList>
    </citation>
    <scope>IDENTIFICATION</scope>
</reference>
<dbReference type="GO" id="GO:0003712">
    <property type="term" value="F:transcription coregulator activity"/>
    <property type="evidence" value="ECO:0007669"/>
    <property type="project" value="InterPro"/>
</dbReference>
<dbReference type="Proteomes" id="UP000314985">
    <property type="component" value="Unassembled WGS sequence"/>
</dbReference>
<keyword evidence="3" id="KW-0812">Transmembrane</keyword>
<dbReference type="InterPro" id="IPR021950">
    <property type="entry name" value="Spt20"/>
</dbReference>
<comment type="similarity">
    <text evidence="1">Belongs to the SPT20 family.</text>
</comment>
<name>A0A4X1VE69_PIG</name>
<evidence type="ECO:0000313" key="6">
    <source>
        <dbReference type="Proteomes" id="UP000314985"/>
    </source>
</evidence>
<feature type="region of interest" description="Disordered" evidence="2">
    <location>
        <begin position="10"/>
        <end position="34"/>
    </location>
</feature>
<feature type="compositionally biased region" description="Basic and acidic residues" evidence="2">
    <location>
        <begin position="10"/>
        <end position="20"/>
    </location>
</feature>
<feature type="domain" description="Spt20-like SEP" evidence="4">
    <location>
        <begin position="74"/>
        <end position="218"/>
    </location>
</feature>
<dbReference type="Ensembl" id="ENSSSCT00070047393.1">
    <property type="protein sequence ID" value="ENSSSCP00070039992.1"/>
    <property type="gene ID" value="ENSSSCG00070023750.1"/>
</dbReference>
<feature type="region of interest" description="Disordered" evidence="2">
    <location>
        <begin position="321"/>
        <end position="505"/>
    </location>
</feature>
<dbReference type="Pfam" id="PF12090">
    <property type="entry name" value="Spt20_SEP"/>
    <property type="match status" value="1"/>
</dbReference>
<evidence type="ECO:0000256" key="2">
    <source>
        <dbReference type="SAM" id="MobiDB-lite"/>
    </source>
</evidence>
<dbReference type="InterPro" id="IPR046468">
    <property type="entry name" value="Spt20-like_SEP"/>
</dbReference>
<dbReference type="AlphaFoldDB" id="A0A4X1VE69"/>
<feature type="compositionally biased region" description="Basic and acidic residues" evidence="2">
    <location>
        <begin position="330"/>
        <end position="339"/>
    </location>
</feature>
<evidence type="ECO:0000256" key="1">
    <source>
        <dbReference type="ARBA" id="ARBA00009112"/>
    </source>
</evidence>
<accession>A0A4X1VE69</accession>
<evidence type="ECO:0000256" key="3">
    <source>
        <dbReference type="SAM" id="Phobius"/>
    </source>
</evidence>
<feature type="compositionally biased region" description="Pro residues" evidence="2">
    <location>
        <begin position="492"/>
        <end position="502"/>
    </location>
</feature>
<feature type="transmembrane region" description="Helical" evidence="3">
    <location>
        <begin position="568"/>
        <end position="589"/>
    </location>
</feature>
<organism evidence="5 6">
    <name type="scientific">Sus scrofa</name>
    <name type="common">Pig</name>
    <dbReference type="NCBI Taxonomy" id="9823"/>
    <lineage>
        <taxon>Eukaryota</taxon>
        <taxon>Metazoa</taxon>
        <taxon>Chordata</taxon>
        <taxon>Craniata</taxon>
        <taxon>Vertebrata</taxon>
        <taxon>Euteleostomi</taxon>
        <taxon>Mammalia</taxon>
        <taxon>Eutheria</taxon>
        <taxon>Laurasiatheria</taxon>
        <taxon>Artiodactyla</taxon>
        <taxon>Suina</taxon>
        <taxon>Suidae</taxon>
        <taxon>Sus</taxon>
    </lineage>
</organism>
<protein>
    <recommendedName>
        <fullName evidence="4">Spt20-like SEP domain-containing protein</fullName>
    </recommendedName>
</protein>
<reference evidence="6" key="1">
    <citation type="submission" date="2017-08" db="EMBL/GenBank/DDBJ databases">
        <title>USMARCv1.0.</title>
        <authorList>
            <person name="Hannum G.I."/>
            <person name="Koren S."/>
            <person name="Schroeder S.G."/>
            <person name="Chin S.C."/>
            <person name="Nonneman D.J."/>
            <person name="Becker S.A."/>
            <person name="Rosen B.D."/>
            <person name="Bickhart D.M."/>
            <person name="Putnam N.H."/>
            <person name="Green R.E."/>
            <person name="Tuggle C.K."/>
            <person name="Liu H."/>
            <person name="Rohrer G.A."/>
            <person name="Warr A."/>
            <person name="Hall R."/>
            <person name="Kim K."/>
            <person name="Hume D.A."/>
            <person name="Talbot R."/>
            <person name="Chow W."/>
            <person name="Howe K."/>
            <person name="Schwartz A.S."/>
            <person name="Watson M."/>
            <person name="Archibald A.L."/>
            <person name="Phillippy A.M."/>
            <person name="Smith T.P.L."/>
        </authorList>
    </citation>
    <scope>NUCLEOTIDE SEQUENCE [LARGE SCALE GENOMIC DNA]</scope>
</reference>
<feature type="compositionally biased region" description="Polar residues" evidence="2">
    <location>
        <begin position="343"/>
        <end position="362"/>
    </location>
</feature>
<feature type="transmembrane region" description="Helical" evidence="3">
    <location>
        <begin position="610"/>
        <end position="630"/>
    </location>
</feature>
<keyword evidence="3" id="KW-0472">Membrane</keyword>
<dbReference type="GO" id="GO:0000124">
    <property type="term" value="C:SAGA complex"/>
    <property type="evidence" value="ECO:0007669"/>
    <property type="project" value="InterPro"/>
</dbReference>
<keyword evidence="3" id="KW-1133">Transmembrane helix</keyword>
<sequence>MQRALEQALDHAEYVTERAQQRPPKRKYSSSGKPSLHEKLYDIYVEECEREPEVTEELRSNVNLLEKLVRRESLPCLVVNLYPGKEGYSLMLKGKNGSYSESIRLPYEEKELLEYLDAEELPPVLVDRLEKSPVNLFHRGCVIAEIRDYRQSSGKFPPGYQSRHILLRPTMQTLVCDVQAITSDNQKWTQEDKLLLESQLILATAEPLCLDPSVSVACTANRLLYNKQKLNTLPMKRSFKRYAMASLNRQQELSQCPPPPELRVLTSCKKIRESKTGERDGLKAFQAGSCVDTWRQRPCDLAVPSQVDVEKYAKGKKAVGYDDSQPAIWPRKEARDGRCEAGYQSQATRQTTGQQLDNSIASGQRAPRKRACKKATLERELCPPDSSSGDLSNSVLPRPKTVAGQVASQSEEVVQERAQCAAQMSLSSDGPAGLGPPPGKEPEQPQITCIVSSALGRGARHPPPLQRLPWRAGQSPRGDRLTPQQAGGPLASPSPAPAPRPPGLFQNSFVELHRVSWIPAAALARCSPRWTPSGMVPELLRSEAAQRPVAKKSLHPALGASRTPELRIPLGLVFLLPFALSLVLSSTTWRHQLKLCLSDVMLPSQASNKGSFVSGYHLVVFVYFLLMILIKVGNSEQLPHS</sequence>
<feature type="compositionally biased region" description="Polar residues" evidence="2">
    <location>
        <begin position="385"/>
        <end position="395"/>
    </location>
</feature>